<feature type="transmembrane region" description="Helical" evidence="1">
    <location>
        <begin position="110"/>
        <end position="129"/>
    </location>
</feature>
<proteinExistence type="predicted"/>
<feature type="transmembrane region" description="Helical" evidence="1">
    <location>
        <begin position="150"/>
        <end position="170"/>
    </location>
</feature>
<dbReference type="EMBL" id="ACJN02000002">
    <property type="protein sequence ID" value="EFI34612.1"/>
    <property type="molecule type" value="Genomic_DNA"/>
</dbReference>
<dbReference type="OrthoDB" id="9790409at2"/>
<dbReference type="Pfam" id="PF04143">
    <property type="entry name" value="Sulf_transp"/>
    <property type="match status" value="1"/>
</dbReference>
<keyword evidence="1" id="KW-0812">Transmembrane</keyword>
<organism evidence="2 3">
    <name type="scientific">Desulfonatronospira thiodismutans ASO3-1</name>
    <dbReference type="NCBI Taxonomy" id="555779"/>
    <lineage>
        <taxon>Bacteria</taxon>
        <taxon>Pseudomonadati</taxon>
        <taxon>Thermodesulfobacteriota</taxon>
        <taxon>Desulfovibrionia</taxon>
        <taxon>Desulfovibrionales</taxon>
        <taxon>Desulfonatronovibrionaceae</taxon>
        <taxon>Desulfonatronospira</taxon>
    </lineage>
</organism>
<evidence type="ECO:0000313" key="3">
    <source>
        <dbReference type="Proteomes" id="UP000005496"/>
    </source>
</evidence>
<name>D6SPD6_9BACT</name>
<sequence length="175" mass="19142">MKLIIIGLITGILFGFLLQKARVVRYDKQLGALRLLDMTIIKFMFSTVLVSMVGIYLLYDLGQVDLSIKTTIMGANIIGAILFGLGWGMLGYCPGTSLGALGEGRLDALWGILGMIAGAAVFAQAYPVLKNTVYAWGDYGKITLPQVLNISHWPVILAFIIIGLLLFVWFERKGL</sequence>
<evidence type="ECO:0000256" key="1">
    <source>
        <dbReference type="SAM" id="Phobius"/>
    </source>
</evidence>
<dbReference type="eggNOG" id="COG2391">
    <property type="taxonomic scope" value="Bacteria"/>
</dbReference>
<feature type="transmembrane region" description="Helical" evidence="1">
    <location>
        <begin position="71"/>
        <end position="90"/>
    </location>
</feature>
<accession>D6SPD6</accession>
<comment type="caution">
    <text evidence="2">The sequence shown here is derived from an EMBL/GenBank/DDBJ whole genome shotgun (WGS) entry which is preliminary data.</text>
</comment>
<dbReference type="RefSeq" id="WP_008869932.1">
    <property type="nucleotide sequence ID" value="NZ_ACJN02000002.1"/>
</dbReference>
<feature type="transmembrane region" description="Helical" evidence="1">
    <location>
        <begin position="39"/>
        <end position="59"/>
    </location>
</feature>
<dbReference type="InterPro" id="IPR007272">
    <property type="entry name" value="Sulf_transp_TsuA/YedE"/>
</dbReference>
<keyword evidence="1" id="KW-0472">Membrane</keyword>
<dbReference type="AlphaFoldDB" id="D6SPD6"/>
<evidence type="ECO:0000313" key="2">
    <source>
        <dbReference type="EMBL" id="EFI34612.1"/>
    </source>
</evidence>
<dbReference type="Proteomes" id="UP000005496">
    <property type="component" value="Unassembled WGS sequence"/>
</dbReference>
<keyword evidence="3" id="KW-1185">Reference proteome</keyword>
<keyword evidence="1" id="KW-1133">Transmembrane helix</keyword>
<protein>
    <submittedName>
        <fullName evidence="2">Uncharacterized protein</fullName>
    </submittedName>
</protein>
<gene>
    <name evidence="2" type="ORF">Dthio_PD1984</name>
</gene>
<reference evidence="2" key="1">
    <citation type="submission" date="2010-05" db="EMBL/GenBank/DDBJ databases">
        <title>The draft genome of Desulfonatronospira thiodismutans ASO3-1.</title>
        <authorList>
            <consortium name="US DOE Joint Genome Institute (JGI-PGF)"/>
            <person name="Lucas S."/>
            <person name="Copeland A."/>
            <person name="Lapidus A."/>
            <person name="Cheng J.-F."/>
            <person name="Bruce D."/>
            <person name="Goodwin L."/>
            <person name="Pitluck S."/>
            <person name="Chertkov O."/>
            <person name="Brettin T."/>
            <person name="Detter J.C."/>
            <person name="Han C."/>
            <person name="Land M.L."/>
            <person name="Hauser L."/>
            <person name="Kyrpides N."/>
            <person name="Mikhailova N."/>
            <person name="Muyzer G."/>
            <person name="Woyke T."/>
        </authorList>
    </citation>
    <scope>NUCLEOTIDE SEQUENCE [LARGE SCALE GENOMIC DNA]</scope>
    <source>
        <strain evidence="2">ASO3-1</strain>
    </source>
</reference>